<organism evidence="7 8">
    <name type="scientific">Peribacillus deserti</name>
    <dbReference type="NCBI Taxonomy" id="673318"/>
    <lineage>
        <taxon>Bacteria</taxon>
        <taxon>Bacillati</taxon>
        <taxon>Bacillota</taxon>
        <taxon>Bacilli</taxon>
        <taxon>Bacillales</taxon>
        <taxon>Bacillaceae</taxon>
        <taxon>Peribacillus</taxon>
    </lineage>
</organism>
<feature type="domain" description="Fe/B12 periplasmic-binding" evidence="6">
    <location>
        <begin position="56"/>
        <end position="315"/>
    </location>
</feature>
<name>A0ABS2QIU3_9BACI</name>
<feature type="chain" id="PRO_5045485992" evidence="5">
    <location>
        <begin position="23"/>
        <end position="315"/>
    </location>
</feature>
<dbReference type="SUPFAM" id="SSF53807">
    <property type="entry name" value="Helical backbone' metal receptor"/>
    <property type="match status" value="1"/>
</dbReference>
<dbReference type="PROSITE" id="PS50983">
    <property type="entry name" value="FE_B12_PBP"/>
    <property type="match status" value="1"/>
</dbReference>
<dbReference type="Proteomes" id="UP000823486">
    <property type="component" value="Unassembled WGS sequence"/>
</dbReference>
<comment type="caution">
    <text evidence="7">The sequence shown here is derived from an EMBL/GenBank/DDBJ whole genome shotgun (WGS) entry which is preliminary data.</text>
</comment>
<evidence type="ECO:0000256" key="3">
    <source>
        <dbReference type="ARBA" id="ARBA00022448"/>
    </source>
</evidence>
<comment type="subcellular location">
    <subcellularLocation>
        <location evidence="1">Cell membrane</location>
        <topology evidence="1">Lipid-anchor</topology>
    </subcellularLocation>
</comment>
<dbReference type="EMBL" id="JAFBFI010000010">
    <property type="protein sequence ID" value="MBM7693039.1"/>
    <property type="molecule type" value="Genomic_DNA"/>
</dbReference>
<gene>
    <name evidence="7" type="ORF">JOC77_002478</name>
</gene>
<protein>
    <submittedName>
        <fullName evidence="7">Iron complex transport system substrate-binding protein</fullName>
    </submittedName>
</protein>
<dbReference type="Pfam" id="PF01497">
    <property type="entry name" value="Peripla_BP_2"/>
    <property type="match status" value="1"/>
</dbReference>
<accession>A0ABS2QIU3</accession>
<evidence type="ECO:0000313" key="8">
    <source>
        <dbReference type="Proteomes" id="UP000823486"/>
    </source>
</evidence>
<dbReference type="InterPro" id="IPR002491">
    <property type="entry name" value="ABC_transptr_periplasmic_BD"/>
</dbReference>
<evidence type="ECO:0000256" key="5">
    <source>
        <dbReference type="SAM" id="SignalP"/>
    </source>
</evidence>
<keyword evidence="3" id="KW-0813">Transport</keyword>
<evidence type="ECO:0000256" key="1">
    <source>
        <dbReference type="ARBA" id="ARBA00004193"/>
    </source>
</evidence>
<keyword evidence="8" id="KW-1185">Reference proteome</keyword>
<feature type="signal peptide" evidence="5">
    <location>
        <begin position="1"/>
        <end position="22"/>
    </location>
</feature>
<evidence type="ECO:0000313" key="7">
    <source>
        <dbReference type="EMBL" id="MBM7693039.1"/>
    </source>
</evidence>
<evidence type="ECO:0000256" key="2">
    <source>
        <dbReference type="ARBA" id="ARBA00008814"/>
    </source>
</evidence>
<dbReference type="Gene3D" id="3.40.50.1980">
    <property type="entry name" value="Nitrogenase molybdenum iron protein domain"/>
    <property type="match status" value="2"/>
</dbReference>
<sequence>MRIHTKFIGLFTVILSILMLLAACGNSNESSKPKNDQEKDTALTDAMGKVTIPADTKRILAPYMEDSLVALGITPAAQWSIGTAVLDYLQTDLKDVPKISWDLPLEQTIEANPDLIIFSSKASIQKGQYEEYKKIAPTYVYKDEDSSNWKKQLQVMGKIVGKQQEAEDRLSGYEEKTKKASEDIKKAIGGQSASIIWVAGDQYYLFENTRFAANVLYGDLGVTQPQMVKNLPEAKASWQPLSLESLSELDADHLFLVSKPGEAGLTKLKESSVFKGLSAAKQGHVYDMEDPSHWTINGVIANELTIDQITKSLAK</sequence>
<reference evidence="7 8" key="1">
    <citation type="submission" date="2021-01" db="EMBL/GenBank/DDBJ databases">
        <title>Genomic Encyclopedia of Type Strains, Phase IV (KMG-IV): sequencing the most valuable type-strain genomes for metagenomic binning, comparative biology and taxonomic classification.</title>
        <authorList>
            <person name="Goeker M."/>
        </authorList>
    </citation>
    <scope>NUCLEOTIDE SEQUENCE [LARGE SCALE GENOMIC DNA]</scope>
    <source>
        <strain evidence="7 8">DSM 105482</strain>
    </source>
</reference>
<evidence type="ECO:0000259" key="6">
    <source>
        <dbReference type="PROSITE" id="PS50983"/>
    </source>
</evidence>
<dbReference type="PANTHER" id="PTHR30532">
    <property type="entry name" value="IRON III DICITRATE-BINDING PERIPLASMIC PROTEIN"/>
    <property type="match status" value="1"/>
</dbReference>
<dbReference type="PROSITE" id="PS51257">
    <property type="entry name" value="PROKAR_LIPOPROTEIN"/>
    <property type="match status" value="1"/>
</dbReference>
<evidence type="ECO:0000256" key="4">
    <source>
        <dbReference type="ARBA" id="ARBA00022729"/>
    </source>
</evidence>
<dbReference type="InterPro" id="IPR051313">
    <property type="entry name" value="Bact_iron-sidero_bind"/>
</dbReference>
<proteinExistence type="inferred from homology"/>
<dbReference type="PANTHER" id="PTHR30532:SF26">
    <property type="entry name" value="IRON(3+)-HYDROXAMATE-BINDING PROTEIN FHUD"/>
    <property type="match status" value="1"/>
</dbReference>
<comment type="similarity">
    <text evidence="2">Belongs to the bacterial solute-binding protein 8 family.</text>
</comment>
<keyword evidence="4 5" id="KW-0732">Signal</keyword>
<dbReference type="RefSeq" id="WP_338047219.1">
    <property type="nucleotide sequence ID" value="NZ_JAFBFI010000010.1"/>
</dbReference>